<sequence length="610" mass="68532">MRASRACLKAKSLAQMFRKLKLAGAHPDVLWGIDAQKAQHNGEEMIRLETLMHERANQVLGSSSSSSYVNGRGPSNMPQPFLFWLQPPHGSAAASRGGGVRAASSATAAGLRAIECTITPNSDSCIVKQQLTKLFMDAGIYEDFELESDRVEVSLESVLRYADDKQNEHLIQSGSLYIRGEKAVENLRRFSVLLVVEDGVSYLVSLPETQSVQPTGAGQYTTAVGGGGGGSTAPYVPFKTIIGPNGEVDPDVQDFMTERSLRPFDLRMAGSHSSVERFVVAFERIERMYEVHRGRAFRPSVCIVLSLKSQDNFVAPDGSIVLSVQRMPTWEEFLLGLPQPVWQECVQKHKEWRVGFAPKLQERKRQLIRVADMFHVHRVTMESPIAGPTQWQEDLISRFMREEVTIRRALSKYNVKSDLLKKRGEIRIAEHLFSALPSSAMPETATAGARKEIGFRIGGDGRITFNQSMMNTGQMLRVLRDNLKRVENFQRQHDNAIMALEHVSRHVPVDFSVDTEWKHRAEGNLVLHLDRFVRTIKENETQLGAFLRSVMSREMGTLNAGKVLMPANMPLKKRMVWVVSDRFDTLPSGVVFIPFDVDFDSIKRLLLPRQ</sequence>
<dbReference type="AlphaFoldDB" id="A0A836G9C6"/>
<dbReference type="OrthoDB" id="277651at2759"/>
<keyword evidence="2" id="KW-1185">Reference proteome</keyword>
<accession>A0A836G9C6</accession>
<evidence type="ECO:0000313" key="1">
    <source>
        <dbReference type="EMBL" id="KAG5477777.1"/>
    </source>
</evidence>
<dbReference type="RefSeq" id="XP_067178415.1">
    <property type="nucleotide sequence ID" value="XM_067322552.1"/>
</dbReference>
<reference evidence="2" key="1">
    <citation type="journal article" date="2021" name="Microbiol. Resour. Announc.">
        <title>LGAAP: Leishmaniinae Genome Assembly and Annotation Pipeline.</title>
        <authorList>
            <person name="Almutairi H."/>
            <person name="Urbaniak M.D."/>
            <person name="Bates M.D."/>
            <person name="Jariyapan N."/>
            <person name="Kwakye-Nuako G."/>
            <person name="Thomaz-Soccol V."/>
            <person name="Al-Salem W.S."/>
            <person name="Dillon R.J."/>
            <person name="Bates P.A."/>
            <person name="Gatherer D."/>
        </authorList>
    </citation>
    <scope>NUCLEOTIDE SEQUENCE [LARGE SCALE GENOMIC DNA]</scope>
</reference>
<organism evidence="1 2">
    <name type="scientific">Leishmania martiniquensis</name>
    <dbReference type="NCBI Taxonomy" id="1580590"/>
    <lineage>
        <taxon>Eukaryota</taxon>
        <taxon>Discoba</taxon>
        <taxon>Euglenozoa</taxon>
        <taxon>Kinetoplastea</taxon>
        <taxon>Metakinetoplastina</taxon>
        <taxon>Trypanosomatida</taxon>
        <taxon>Trypanosomatidae</taxon>
        <taxon>Leishmaniinae</taxon>
        <taxon>Leishmania</taxon>
    </lineage>
</organism>
<dbReference type="Proteomes" id="UP000673552">
    <property type="component" value="Unassembled WGS sequence"/>
</dbReference>
<proteinExistence type="predicted"/>
<protein>
    <submittedName>
        <fullName evidence="1">Uncharacterized protein</fullName>
    </submittedName>
</protein>
<dbReference type="CDD" id="cd22991">
    <property type="entry name" value="mt-LAF23-like"/>
    <property type="match status" value="1"/>
</dbReference>
<reference evidence="2" key="2">
    <citation type="journal article" date="2021" name="Sci. Data">
        <title>Chromosome-scale genome sequencing, assembly and annotation of six genomes from subfamily Leishmaniinae.</title>
        <authorList>
            <person name="Almutairi H."/>
            <person name="Urbaniak M.D."/>
            <person name="Bates M.D."/>
            <person name="Jariyapan N."/>
            <person name="Kwakye-Nuako G."/>
            <person name="Thomaz Soccol V."/>
            <person name="Al-Salem W.S."/>
            <person name="Dillon R.J."/>
            <person name="Bates P.A."/>
            <person name="Gatherer D."/>
        </authorList>
    </citation>
    <scope>NUCLEOTIDE SEQUENCE [LARGE SCALE GENOMIC DNA]</scope>
</reference>
<comment type="caution">
    <text evidence="1">The sequence shown here is derived from an EMBL/GenBank/DDBJ whole genome shotgun (WGS) entry which is preliminary data.</text>
</comment>
<dbReference type="EMBL" id="JAFEUZ010000024">
    <property type="protein sequence ID" value="KAG5477777.1"/>
    <property type="molecule type" value="Genomic_DNA"/>
</dbReference>
<dbReference type="KEGG" id="lmat:92515064"/>
<evidence type="ECO:0000313" key="2">
    <source>
        <dbReference type="Proteomes" id="UP000673552"/>
    </source>
</evidence>
<dbReference type="GeneID" id="92515064"/>
<gene>
    <name evidence="1" type="ORF">LSCM1_05076</name>
</gene>
<dbReference type="SMR" id="A0A836G9C6"/>
<name>A0A836G9C6_9TRYP</name>